<dbReference type="InterPro" id="IPR052721">
    <property type="entry name" value="ET_Amicyanin"/>
</dbReference>
<gene>
    <name evidence="2" type="ORF">DES52_12038</name>
</gene>
<dbReference type="PANTHER" id="PTHR36507:SF1">
    <property type="entry name" value="BLL1555 PROTEIN"/>
    <property type="match status" value="1"/>
</dbReference>
<reference evidence="2 3" key="1">
    <citation type="submission" date="2018-06" db="EMBL/GenBank/DDBJ databases">
        <title>Genomic Encyclopedia of Type Strains, Phase IV (KMG-IV): sequencing the most valuable type-strain genomes for metagenomic binning, comparative biology and taxonomic classification.</title>
        <authorList>
            <person name="Goeker M."/>
        </authorList>
    </citation>
    <scope>NUCLEOTIDE SEQUENCE [LARGE SCALE GENOMIC DNA]</scope>
    <source>
        <strain evidence="2 3">DSM 18048</strain>
    </source>
</reference>
<dbReference type="EMBL" id="QJSX01000020">
    <property type="protein sequence ID" value="PYE49953.1"/>
    <property type="molecule type" value="Genomic_DNA"/>
</dbReference>
<dbReference type="AlphaFoldDB" id="A0A318S1C9"/>
<organism evidence="2 3">
    <name type="scientific">Deinococcus yavapaiensis KR-236</name>
    <dbReference type="NCBI Taxonomy" id="694435"/>
    <lineage>
        <taxon>Bacteria</taxon>
        <taxon>Thermotogati</taxon>
        <taxon>Deinococcota</taxon>
        <taxon>Deinococci</taxon>
        <taxon>Deinococcales</taxon>
        <taxon>Deinococcaceae</taxon>
        <taxon>Deinococcus</taxon>
    </lineage>
</organism>
<accession>A0A318S1C9</accession>
<dbReference type="Pfam" id="PF13473">
    <property type="entry name" value="Cupredoxin_1"/>
    <property type="match status" value="1"/>
</dbReference>
<keyword evidence="3" id="KW-1185">Reference proteome</keyword>
<evidence type="ECO:0000313" key="3">
    <source>
        <dbReference type="Proteomes" id="UP000248326"/>
    </source>
</evidence>
<feature type="domain" description="EfeO-type cupredoxin-like" evidence="1">
    <location>
        <begin position="140"/>
        <end position="237"/>
    </location>
</feature>
<dbReference type="InterPro" id="IPR008972">
    <property type="entry name" value="Cupredoxin"/>
</dbReference>
<dbReference type="PANTHER" id="PTHR36507">
    <property type="entry name" value="BLL1555 PROTEIN"/>
    <property type="match status" value="1"/>
</dbReference>
<name>A0A318S1C9_9DEIO</name>
<evidence type="ECO:0000259" key="1">
    <source>
        <dbReference type="Pfam" id="PF13473"/>
    </source>
</evidence>
<dbReference type="Gene3D" id="2.60.40.420">
    <property type="entry name" value="Cupredoxins - blue copper proteins"/>
    <property type="match status" value="1"/>
</dbReference>
<protein>
    <submittedName>
        <fullName evidence="2">Plastocyanin</fullName>
    </submittedName>
</protein>
<dbReference type="Proteomes" id="UP000248326">
    <property type="component" value="Unassembled WGS sequence"/>
</dbReference>
<evidence type="ECO:0000313" key="2">
    <source>
        <dbReference type="EMBL" id="PYE49953.1"/>
    </source>
</evidence>
<dbReference type="RefSeq" id="WP_170131182.1">
    <property type="nucleotide sequence ID" value="NZ_QJSX01000020.1"/>
</dbReference>
<comment type="caution">
    <text evidence="2">The sequence shown here is derived from an EMBL/GenBank/DDBJ whole genome shotgun (WGS) entry which is preliminary data.</text>
</comment>
<sequence>MTVRFGVFLFLLTGLSLVSGEDVTSIVVPFEHGSHASDAPRGEVRVEHADAATRVTTLSLAGLTPREEYVAHYHALPAGFVDEPCASNGPVTVTFAPFTAGEDGRATVEKRVPEATVQGNAGAYVDIHPARDASVTSLCAVLFRAAPHDHGGAVAATTVEVAIGDNFFRPSSLTVPIGTTVTWRYEGATAHDVVALDGSFQSAELRNGDTFRHTFDRAGTVTYYCSYHEGMTATITVVGRP</sequence>
<proteinExistence type="predicted"/>
<dbReference type="InterPro" id="IPR028096">
    <property type="entry name" value="EfeO_Cupredoxin"/>
</dbReference>
<dbReference type="SUPFAM" id="SSF49503">
    <property type="entry name" value="Cupredoxins"/>
    <property type="match status" value="1"/>
</dbReference>